<dbReference type="NCBIfam" id="NF002971">
    <property type="entry name" value="PRK03655.1"/>
    <property type="match status" value="1"/>
</dbReference>
<dbReference type="Pfam" id="PF00654">
    <property type="entry name" value="Voltage_CLC"/>
    <property type="match status" value="1"/>
</dbReference>
<dbReference type="GO" id="GO:0005886">
    <property type="term" value="C:plasma membrane"/>
    <property type="evidence" value="ECO:0007669"/>
    <property type="project" value="TreeGrafter"/>
</dbReference>
<dbReference type="InterPro" id="IPR050368">
    <property type="entry name" value="ClC-type_chloride_channel"/>
</dbReference>
<feature type="transmembrane region" description="Helical" evidence="5">
    <location>
        <begin position="134"/>
        <end position="152"/>
    </location>
</feature>
<dbReference type="CDD" id="cd00400">
    <property type="entry name" value="Voltage_gated_ClC"/>
    <property type="match status" value="1"/>
</dbReference>
<dbReference type="SUPFAM" id="SSF81340">
    <property type="entry name" value="Clc chloride channel"/>
    <property type="match status" value="1"/>
</dbReference>
<dbReference type="Gene3D" id="1.10.3080.10">
    <property type="entry name" value="Clc chloride channel"/>
    <property type="match status" value="1"/>
</dbReference>
<name>A0AAU7W6H5_9MICO</name>
<feature type="transmembrane region" description="Helical" evidence="5">
    <location>
        <begin position="353"/>
        <end position="375"/>
    </location>
</feature>
<proteinExistence type="predicted"/>
<keyword evidence="3 5" id="KW-1133">Transmembrane helix</keyword>
<feature type="transmembrane region" description="Helical" evidence="5">
    <location>
        <begin position="67"/>
        <end position="88"/>
    </location>
</feature>
<feature type="transmembrane region" description="Helical" evidence="5">
    <location>
        <begin position="269"/>
        <end position="293"/>
    </location>
</feature>
<evidence type="ECO:0000256" key="2">
    <source>
        <dbReference type="ARBA" id="ARBA00022692"/>
    </source>
</evidence>
<feature type="transmembrane region" description="Helical" evidence="5">
    <location>
        <begin position="313"/>
        <end position="332"/>
    </location>
</feature>
<evidence type="ECO:0000256" key="1">
    <source>
        <dbReference type="ARBA" id="ARBA00004141"/>
    </source>
</evidence>
<feature type="transmembrane region" description="Helical" evidence="5">
    <location>
        <begin position="234"/>
        <end position="257"/>
    </location>
</feature>
<dbReference type="AlphaFoldDB" id="A0AAU7W6H5"/>
<reference evidence="6" key="1">
    <citation type="submission" date="2024-05" db="EMBL/GenBank/DDBJ databases">
        <authorList>
            <person name="Yu L."/>
        </authorList>
    </citation>
    <scope>NUCLEOTIDE SEQUENCE</scope>
    <source>
        <strain evidence="6">G08B096</strain>
    </source>
</reference>
<sequence length="438" mass="43759">MAGAAAPAPAERELTPKLLLVLSVPAVVVGVVTALVLWLLDAAADGLEGVIWTTVPDALGIAEGTPWWTVLVLTATGVAVGLVIWLVPGHAGPDSATTDLLGPPLRPSVLPGLALAAILGLAGGVSLGPENPIIAINATLVAAALARLMPAVPTQLAVGLAAAGTIGALFGTPVAAALVFTSALAAQPGGGQLWDRIFLPLVSAGAGATTMHLLGAPPLGFQLPAYGGPTPLDVLTGAVIACGTIVIGLAALAVFPWVHRAFHALRHPFLIPVAGGIALGLLGALGGPITLFKGLDQTAELLENPDGYSAGELATFALVKLLALVIAASAAFRGGRVFPAVFIGTALGLLGHALIPAAPLALAVACGALGMVLVVARDGWIALFLGVALVGDVSVLPVLCLVILPAWLLVSRVPEFRIEPDPLETPPAPLSPPGAPRR</sequence>
<dbReference type="GO" id="GO:0015108">
    <property type="term" value="F:chloride transmembrane transporter activity"/>
    <property type="evidence" value="ECO:0007669"/>
    <property type="project" value="InterPro"/>
</dbReference>
<keyword evidence="2 5" id="KW-0812">Transmembrane</keyword>
<feature type="transmembrane region" description="Helical" evidence="5">
    <location>
        <begin position="197"/>
        <end position="214"/>
    </location>
</feature>
<evidence type="ECO:0000256" key="4">
    <source>
        <dbReference type="ARBA" id="ARBA00023136"/>
    </source>
</evidence>
<evidence type="ECO:0000256" key="3">
    <source>
        <dbReference type="ARBA" id="ARBA00022989"/>
    </source>
</evidence>
<dbReference type="PRINTS" id="PR00762">
    <property type="entry name" value="CLCHANNEL"/>
</dbReference>
<dbReference type="PANTHER" id="PTHR43427:SF9">
    <property type="entry name" value="ION-TRANSPORT PROTEIN YFEO-RELATED"/>
    <property type="match status" value="1"/>
</dbReference>
<feature type="transmembrane region" description="Helical" evidence="5">
    <location>
        <begin position="158"/>
        <end position="185"/>
    </location>
</feature>
<dbReference type="RefSeq" id="WP_350348488.1">
    <property type="nucleotide sequence ID" value="NZ_CP158374.1"/>
</dbReference>
<feature type="transmembrane region" description="Helical" evidence="5">
    <location>
        <begin position="18"/>
        <end position="40"/>
    </location>
</feature>
<dbReference type="InterPro" id="IPR014743">
    <property type="entry name" value="Cl-channel_core"/>
</dbReference>
<feature type="transmembrane region" description="Helical" evidence="5">
    <location>
        <begin position="381"/>
        <end position="410"/>
    </location>
</feature>
<protein>
    <submittedName>
        <fullName evidence="6">Ion channel protein</fullName>
    </submittedName>
</protein>
<comment type="subcellular location">
    <subcellularLocation>
        <location evidence="1">Membrane</location>
        <topology evidence="1">Multi-pass membrane protein</topology>
    </subcellularLocation>
</comment>
<dbReference type="PANTHER" id="PTHR43427">
    <property type="entry name" value="CHLORIDE CHANNEL PROTEIN CLC-E"/>
    <property type="match status" value="1"/>
</dbReference>
<gene>
    <name evidence="6" type="ORF">ABIQ69_00750</name>
</gene>
<keyword evidence="4 5" id="KW-0472">Membrane</keyword>
<evidence type="ECO:0000256" key="5">
    <source>
        <dbReference type="SAM" id="Phobius"/>
    </source>
</evidence>
<accession>A0AAU7W6H5</accession>
<evidence type="ECO:0000313" key="6">
    <source>
        <dbReference type="EMBL" id="XBX82471.1"/>
    </source>
</evidence>
<feature type="transmembrane region" description="Helical" evidence="5">
    <location>
        <begin position="108"/>
        <end position="127"/>
    </location>
</feature>
<dbReference type="InterPro" id="IPR001807">
    <property type="entry name" value="ClC"/>
</dbReference>
<organism evidence="6">
    <name type="scientific">Agromyces sp. G08B096</name>
    <dbReference type="NCBI Taxonomy" id="3156399"/>
    <lineage>
        <taxon>Bacteria</taxon>
        <taxon>Bacillati</taxon>
        <taxon>Actinomycetota</taxon>
        <taxon>Actinomycetes</taxon>
        <taxon>Micrococcales</taxon>
        <taxon>Microbacteriaceae</taxon>
        <taxon>Agromyces</taxon>
    </lineage>
</organism>
<dbReference type="EMBL" id="CP158374">
    <property type="protein sequence ID" value="XBX82471.1"/>
    <property type="molecule type" value="Genomic_DNA"/>
</dbReference>